<sequence>MDQLSFSADILFLQFPQIIVHAIESPALQTAERINPSIQLIERLGSKLVDTPVGAWMHLNEPGIAKNTKMFGNLRLVEPKSFGYFTHCKGSVPQELDNV</sequence>
<dbReference type="Proteomes" id="UP000054526">
    <property type="component" value="Unassembled WGS sequence"/>
</dbReference>
<name>A0ABR5A9D5_9BACL</name>
<dbReference type="EMBL" id="JXAL01000001">
    <property type="protein sequence ID" value="KIL37614.1"/>
    <property type="molecule type" value="Genomic_DNA"/>
</dbReference>
<organism evidence="1 2">
    <name type="scientific">Cohnella kolymensis</name>
    <dbReference type="NCBI Taxonomy" id="1590652"/>
    <lineage>
        <taxon>Bacteria</taxon>
        <taxon>Bacillati</taxon>
        <taxon>Bacillota</taxon>
        <taxon>Bacilli</taxon>
        <taxon>Bacillales</taxon>
        <taxon>Paenibacillaceae</taxon>
        <taxon>Cohnella</taxon>
    </lineage>
</organism>
<evidence type="ECO:0000313" key="1">
    <source>
        <dbReference type="EMBL" id="KIL37614.1"/>
    </source>
</evidence>
<proteinExistence type="predicted"/>
<gene>
    <name evidence="1" type="ORF">SD71_03140</name>
</gene>
<protein>
    <submittedName>
        <fullName evidence="1">Uncharacterized protein</fullName>
    </submittedName>
</protein>
<evidence type="ECO:0000313" key="2">
    <source>
        <dbReference type="Proteomes" id="UP000054526"/>
    </source>
</evidence>
<keyword evidence="2" id="KW-1185">Reference proteome</keyword>
<accession>A0ABR5A9D5</accession>
<comment type="caution">
    <text evidence="1">The sequence shown here is derived from an EMBL/GenBank/DDBJ whole genome shotgun (WGS) entry which is preliminary data.</text>
</comment>
<reference evidence="1 2" key="1">
    <citation type="submission" date="2014-12" db="EMBL/GenBank/DDBJ databases">
        <title>Draft genome sequence of Cohnella kolymensis strain B-2846.</title>
        <authorList>
            <person name="Karlyshev A.V."/>
            <person name="Kudryashova E.B."/>
        </authorList>
    </citation>
    <scope>NUCLEOTIDE SEQUENCE [LARGE SCALE GENOMIC DNA]</scope>
    <source>
        <strain evidence="1 2">VKM B-2846</strain>
    </source>
</reference>